<evidence type="ECO:0000313" key="2">
    <source>
        <dbReference type="Proteomes" id="UP001375370"/>
    </source>
</evidence>
<organism evidence="1 2">
    <name type="scientific">Candidatus Dehalogenimonas loeffleri</name>
    <dbReference type="NCBI Taxonomy" id="3127115"/>
    <lineage>
        <taxon>Bacteria</taxon>
        <taxon>Bacillati</taxon>
        <taxon>Chloroflexota</taxon>
        <taxon>Dehalococcoidia</taxon>
        <taxon>Dehalococcoidales</taxon>
        <taxon>Dehalococcoidaceae</taxon>
        <taxon>Dehalogenimonas</taxon>
    </lineage>
</organism>
<dbReference type="EMBL" id="CP146612">
    <property type="protein sequence ID" value="WWX26171.1"/>
    <property type="molecule type" value="Genomic_DNA"/>
</dbReference>
<dbReference type="RefSeq" id="WP_338739076.1">
    <property type="nucleotide sequence ID" value="NZ_CP146612.1"/>
</dbReference>
<evidence type="ECO:0000313" key="1">
    <source>
        <dbReference type="EMBL" id="WWX26171.1"/>
    </source>
</evidence>
<gene>
    <name evidence="1" type="ORF">V8247_04160</name>
</gene>
<name>A0ABZ2J5I8_9CHLR</name>
<reference evidence="1 2" key="1">
    <citation type="submission" date="2024-03" db="EMBL/GenBank/DDBJ databases">
        <title>A Dehalogenimonas Isolated from Estuarine Sediments Dihaloeliminates Chlorinated Alkanes.</title>
        <authorList>
            <person name="Yang Y."/>
            <person name="Wang H."/>
        </authorList>
    </citation>
    <scope>NUCLEOTIDE SEQUENCE [LARGE SCALE GENOMIC DNA]</scope>
    <source>
        <strain evidence="1 2">W</strain>
    </source>
</reference>
<dbReference type="Proteomes" id="UP001375370">
    <property type="component" value="Chromosome"/>
</dbReference>
<keyword evidence="2" id="KW-1185">Reference proteome</keyword>
<proteinExistence type="predicted"/>
<accession>A0ABZ2J5I8</accession>
<sequence length="266" mass="31172">MVTREEWVKKRILITVRTYPTPSAKGIEVSCTAGITEDGQWIRLFPIPFRFLTVDQRFKKYQLIEAEVTKSKSDPRVESYKVNIDTIKIINDVIGTNNDWQARKLKVFRLKKRSLCDLQTERNLNQTPTLGLFKPSRIKRLIIEPTAIEWTPEELAKLRQYPMFGKLPKEELKKVPYTFKYEFECEGDGCNSHTLSCTDWEMGASYHSWLAKYGPDWENQFRATFETEMIEKNDTHFYVGTVHQHPDAWIIVGLFYPPKTIQPSLL</sequence>
<protein>
    <submittedName>
        <fullName evidence="1">Uncharacterized protein</fullName>
    </submittedName>
</protein>